<protein>
    <recommendedName>
        <fullName evidence="3">Cache domain-containing protein</fullName>
    </recommendedName>
</protein>
<dbReference type="Proteomes" id="UP000441586">
    <property type="component" value="Unassembled WGS sequence"/>
</dbReference>
<reference evidence="1 2" key="1">
    <citation type="submission" date="2019-12" db="EMBL/GenBank/DDBJ databases">
        <authorList>
            <person name="Zhang Y.-J."/>
        </authorList>
    </citation>
    <scope>NUCLEOTIDE SEQUENCE [LARGE SCALE GENOMIC DNA]</scope>
    <source>
        <strain evidence="1 2">H18S-6</strain>
    </source>
</reference>
<proteinExistence type="predicted"/>
<evidence type="ECO:0000313" key="1">
    <source>
        <dbReference type="EMBL" id="KAE9628350.1"/>
    </source>
</evidence>
<evidence type="ECO:0008006" key="3">
    <source>
        <dbReference type="Google" id="ProtNLM"/>
    </source>
</evidence>
<dbReference type="AlphaFoldDB" id="A0A6A4RDP3"/>
<dbReference type="EMBL" id="WSFO01000010">
    <property type="protein sequence ID" value="KAE9628350.1"/>
    <property type="molecule type" value="Genomic_DNA"/>
</dbReference>
<gene>
    <name evidence="1" type="ORF">GP644_17040</name>
</gene>
<accession>A0A6A4RDP3</accession>
<evidence type="ECO:0000313" key="2">
    <source>
        <dbReference type="Proteomes" id="UP000441586"/>
    </source>
</evidence>
<sequence>MLSAHAHANEYAPAMSAYLEAEIRDWAQSPILVRAINAQNEHTSTYDQGMIDQLDKTWRAEIGTPSTPTITPVIVGATADFLREQVEASGGRVTEIFIMDAQGLNVAASSMTSDMWQGDEAKFSQTYSVGPDAVHFGDVELDESTQSYQGQISLTIIDPETGQSIGAMTIGIDAEALI</sequence>
<organism evidence="1 2">
    <name type="scientific">Parasedimentitalea maritima</name>
    <dbReference type="NCBI Taxonomy" id="2578117"/>
    <lineage>
        <taxon>Bacteria</taxon>
        <taxon>Pseudomonadati</taxon>
        <taxon>Pseudomonadota</taxon>
        <taxon>Alphaproteobacteria</taxon>
        <taxon>Rhodobacterales</taxon>
        <taxon>Paracoccaceae</taxon>
        <taxon>Parasedimentitalea</taxon>
    </lineage>
</organism>
<comment type="caution">
    <text evidence="1">The sequence shown here is derived from an EMBL/GenBank/DDBJ whole genome shotgun (WGS) entry which is preliminary data.</text>
</comment>
<name>A0A6A4RDP3_9RHOB</name>